<dbReference type="Gene3D" id="3.40.630.30">
    <property type="match status" value="1"/>
</dbReference>
<dbReference type="PROSITE" id="PS51186">
    <property type="entry name" value="GNAT"/>
    <property type="match status" value="1"/>
</dbReference>
<evidence type="ECO:0000313" key="2">
    <source>
        <dbReference type="EMBL" id="SFJ98871.1"/>
    </source>
</evidence>
<evidence type="ECO:0000259" key="1">
    <source>
        <dbReference type="PROSITE" id="PS51186"/>
    </source>
</evidence>
<evidence type="ECO:0000313" key="3">
    <source>
        <dbReference type="Proteomes" id="UP000199598"/>
    </source>
</evidence>
<proteinExistence type="predicted"/>
<dbReference type="InterPro" id="IPR000182">
    <property type="entry name" value="GNAT_dom"/>
</dbReference>
<dbReference type="EMBL" id="FOSK01000001">
    <property type="protein sequence ID" value="SFJ98871.1"/>
    <property type="molecule type" value="Genomic_DNA"/>
</dbReference>
<dbReference type="CDD" id="cd04301">
    <property type="entry name" value="NAT_SF"/>
    <property type="match status" value="1"/>
</dbReference>
<sequence length="148" mass="16352">MTLILSSDDAPHFLTQLCDWFAQEWGEMDPMDLRQSDLEGPSPLLAISEEEKLIGGLAFTIAPEPQGTTNSIWINALLVAPEHRGKGVASTLIRAAEKAAALKNITKLFVYTEYAALYTGCFWELLETKEGNSVLSKALEPRVQEDQL</sequence>
<dbReference type="RefSeq" id="WP_093516637.1">
    <property type="nucleotide sequence ID" value="NZ_FOSK01000001.1"/>
</dbReference>
<gene>
    <name evidence="2" type="ORF">SAMN04488518_101630</name>
</gene>
<accession>A0A1I3VXH3</accession>
<dbReference type="Proteomes" id="UP000199598">
    <property type="component" value="Unassembled WGS sequence"/>
</dbReference>
<organism evidence="2 3">
    <name type="scientific">Pseudovibrio ascidiaceicola</name>
    <dbReference type="NCBI Taxonomy" id="285279"/>
    <lineage>
        <taxon>Bacteria</taxon>
        <taxon>Pseudomonadati</taxon>
        <taxon>Pseudomonadota</taxon>
        <taxon>Alphaproteobacteria</taxon>
        <taxon>Hyphomicrobiales</taxon>
        <taxon>Stappiaceae</taxon>
        <taxon>Pseudovibrio</taxon>
    </lineage>
</organism>
<keyword evidence="3" id="KW-1185">Reference proteome</keyword>
<comment type="caution">
    <text evidence="2">The sequence shown here is derived from an EMBL/GenBank/DDBJ whole genome shotgun (WGS) entry which is preliminary data.</text>
</comment>
<protein>
    <submittedName>
        <fullName evidence="2">Acetyltransferase (GNAT) family protein</fullName>
    </submittedName>
</protein>
<dbReference type="Pfam" id="PF00583">
    <property type="entry name" value="Acetyltransf_1"/>
    <property type="match status" value="1"/>
</dbReference>
<dbReference type="SUPFAM" id="SSF55729">
    <property type="entry name" value="Acyl-CoA N-acyltransferases (Nat)"/>
    <property type="match status" value="1"/>
</dbReference>
<reference evidence="2 3" key="1">
    <citation type="submission" date="2016-10" db="EMBL/GenBank/DDBJ databases">
        <authorList>
            <person name="Varghese N."/>
            <person name="Submissions S."/>
        </authorList>
    </citation>
    <scope>NUCLEOTIDE SEQUENCE [LARGE SCALE GENOMIC DNA]</scope>
    <source>
        <strain evidence="2 3">DSM 16392</strain>
    </source>
</reference>
<name>A0A1I3VXH3_9HYPH</name>
<feature type="domain" description="N-acetyltransferase" evidence="1">
    <location>
        <begin position="4"/>
        <end position="140"/>
    </location>
</feature>
<dbReference type="InterPro" id="IPR016181">
    <property type="entry name" value="Acyl_CoA_acyltransferase"/>
</dbReference>